<dbReference type="PANTHER" id="PTHR46060:SF1">
    <property type="entry name" value="MARINER MOS1 TRANSPOSASE-LIKE PROTEIN"/>
    <property type="match status" value="1"/>
</dbReference>
<evidence type="ECO:0000313" key="3">
    <source>
        <dbReference type="Proteomes" id="UP000299102"/>
    </source>
</evidence>
<dbReference type="OrthoDB" id="10017160at2759"/>
<dbReference type="STRING" id="151549.A0A4C1VI81"/>
<dbReference type="Gene3D" id="3.30.420.10">
    <property type="entry name" value="Ribonuclease H-like superfamily/Ribonuclease H"/>
    <property type="match status" value="1"/>
</dbReference>
<protein>
    <submittedName>
        <fullName evidence="2">PiggyBac transposable element-derived protein 4</fullName>
    </submittedName>
</protein>
<feature type="domain" description="PiggyBac transposable element-derived protein" evidence="1">
    <location>
        <begin position="12"/>
        <end position="92"/>
    </location>
</feature>
<reference evidence="2 3" key="1">
    <citation type="journal article" date="2019" name="Commun. Biol.">
        <title>The bagworm genome reveals a unique fibroin gene that provides high tensile strength.</title>
        <authorList>
            <person name="Kono N."/>
            <person name="Nakamura H."/>
            <person name="Ohtoshi R."/>
            <person name="Tomita M."/>
            <person name="Numata K."/>
            <person name="Arakawa K."/>
        </authorList>
    </citation>
    <scope>NUCLEOTIDE SEQUENCE [LARGE SCALE GENOMIC DNA]</scope>
</reference>
<evidence type="ECO:0000259" key="1">
    <source>
        <dbReference type="Pfam" id="PF13843"/>
    </source>
</evidence>
<dbReference type="InterPro" id="IPR052709">
    <property type="entry name" value="Transposase-MT_Hybrid"/>
</dbReference>
<dbReference type="Pfam" id="PF13843">
    <property type="entry name" value="DDE_Tnp_1_7"/>
    <property type="match status" value="1"/>
</dbReference>
<organism evidence="2 3">
    <name type="scientific">Eumeta variegata</name>
    <name type="common">Bagworm moth</name>
    <name type="synonym">Eumeta japonica</name>
    <dbReference type="NCBI Taxonomy" id="151549"/>
    <lineage>
        <taxon>Eukaryota</taxon>
        <taxon>Metazoa</taxon>
        <taxon>Ecdysozoa</taxon>
        <taxon>Arthropoda</taxon>
        <taxon>Hexapoda</taxon>
        <taxon>Insecta</taxon>
        <taxon>Pterygota</taxon>
        <taxon>Neoptera</taxon>
        <taxon>Endopterygota</taxon>
        <taxon>Lepidoptera</taxon>
        <taxon>Glossata</taxon>
        <taxon>Ditrysia</taxon>
        <taxon>Tineoidea</taxon>
        <taxon>Psychidae</taxon>
        <taxon>Oiketicinae</taxon>
        <taxon>Eumeta</taxon>
    </lineage>
</organism>
<dbReference type="InterPro" id="IPR036397">
    <property type="entry name" value="RNaseH_sf"/>
</dbReference>
<dbReference type="AlphaFoldDB" id="A0A4C1VI81"/>
<dbReference type="PANTHER" id="PTHR46060">
    <property type="entry name" value="MARINER MOS1 TRANSPOSASE-LIKE PROTEIN"/>
    <property type="match status" value="1"/>
</dbReference>
<dbReference type="GO" id="GO:0003676">
    <property type="term" value="F:nucleic acid binding"/>
    <property type="evidence" value="ECO:0007669"/>
    <property type="project" value="InterPro"/>
</dbReference>
<dbReference type="InterPro" id="IPR029526">
    <property type="entry name" value="PGBD"/>
</dbReference>
<evidence type="ECO:0000313" key="2">
    <source>
        <dbReference type="EMBL" id="GBP38808.1"/>
    </source>
</evidence>
<gene>
    <name evidence="2" type="primary">PGBD4</name>
    <name evidence="2" type="ORF">EVAR_33559_1</name>
</gene>
<keyword evidence="3" id="KW-1185">Reference proteome</keyword>
<name>A0A4C1VI81_EUMVA</name>
<dbReference type="Proteomes" id="UP000299102">
    <property type="component" value="Unassembled WGS sequence"/>
</dbReference>
<proteinExistence type="predicted"/>
<comment type="caution">
    <text evidence="2">The sequence shown here is derived from an EMBL/GenBank/DDBJ whole genome shotgun (WGS) entry which is preliminary data.</text>
</comment>
<sequence>MIQDGIYGCTSGDVDIILWRDKRRVSLISTYHGDYFVRGNNDQLILALVHDYNLRMGGVDKKDQMLASYPVERKRGDGMQSSIVAAFLSMMLIEEYRRTTYEEIRGHLGIGMSQIRKILHQHLKVRKLYCRWIPHKLSPEHKQTQVDWCRKMLLKYDHRRSDALYNRVAGDERWIYYYMQEGKHHSICVFKGDSTPTKLSQARSVDKNLFFFSKTGSVCTISPEIQKTINAEWFTSICLYSVLEKVRKKRPKSHILLYHENAYRTPRIRR</sequence>
<dbReference type="EMBL" id="BGZK01000354">
    <property type="protein sequence ID" value="GBP38808.1"/>
    <property type="molecule type" value="Genomic_DNA"/>
</dbReference>
<accession>A0A4C1VI81</accession>